<keyword evidence="2" id="KW-1003">Cell membrane</keyword>
<keyword evidence="3 6" id="KW-0812">Transmembrane</keyword>
<accession>I0IGD2</accession>
<dbReference type="AlphaFoldDB" id="I0IGD2"/>
<feature type="transmembrane region" description="Helical" evidence="6">
    <location>
        <begin position="20"/>
        <end position="38"/>
    </location>
</feature>
<feature type="transmembrane region" description="Helical" evidence="6">
    <location>
        <begin position="50"/>
        <end position="72"/>
    </location>
</feature>
<proteinExistence type="predicted"/>
<name>I0IGD2_PHYMF</name>
<dbReference type="PANTHER" id="PTHR40077">
    <property type="entry name" value="MEMBRANE PROTEIN-RELATED"/>
    <property type="match status" value="1"/>
</dbReference>
<evidence type="ECO:0000256" key="1">
    <source>
        <dbReference type="ARBA" id="ARBA00004651"/>
    </source>
</evidence>
<comment type="subcellular location">
    <subcellularLocation>
        <location evidence="1">Cell membrane</location>
        <topology evidence="1">Multi-pass membrane protein</topology>
    </subcellularLocation>
</comment>
<evidence type="ECO:0000313" key="8">
    <source>
        <dbReference type="EMBL" id="BAM04320.1"/>
    </source>
</evidence>
<dbReference type="HOGENOM" id="CLU_120964_3_3_0"/>
<keyword evidence="4 6" id="KW-1133">Transmembrane helix</keyword>
<dbReference type="KEGG" id="phm:PSMK_21610"/>
<dbReference type="EMBL" id="AP012338">
    <property type="protein sequence ID" value="BAM04320.1"/>
    <property type="molecule type" value="Genomic_DNA"/>
</dbReference>
<dbReference type="GO" id="GO:0005886">
    <property type="term" value="C:plasma membrane"/>
    <property type="evidence" value="ECO:0007669"/>
    <property type="project" value="UniProtKB-SubCell"/>
</dbReference>
<feature type="domain" description="DUF3817" evidence="7">
    <location>
        <begin position="15"/>
        <end position="100"/>
    </location>
</feature>
<dbReference type="eggNOG" id="COG2814">
    <property type="taxonomic scope" value="Bacteria"/>
</dbReference>
<evidence type="ECO:0000256" key="2">
    <source>
        <dbReference type="ARBA" id="ARBA00022475"/>
    </source>
</evidence>
<dbReference type="PANTHER" id="PTHR40077:SF1">
    <property type="entry name" value="MEMBRANE PROTEIN"/>
    <property type="match status" value="1"/>
</dbReference>
<dbReference type="STRING" id="1142394.PSMK_21610"/>
<keyword evidence="9" id="KW-1185">Reference proteome</keyword>
<sequence>MSPPPARTAADRLLRPTRWLGFVEGASFLVLLFVAMPLKHVAGDPRAVSLVGGLHGGLFVLFVAALTVLVAAGSLSLRRGLLGVVASILPFGPWLLDHRIYPPESPKAAAGPAASAG</sequence>
<organism evidence="8 9">
    <name type="scientific">Phycisphaera mikurensis (strain NBRC 102666 / KCTC 22515 / FYK2301M01)</name>
    <dbReference type="NCBI Taxonomy" id="1142394"/>
    <lineage>
        <taxon>Bacteria</taxon>
        <taxon>Pseudomonadati</taxon>
        <taxon>Planctomycetota</taxon>
        <taxon>Phycisphaerae</taxon>
        <taxon>Phycisphaerales</taxon>
        <taxon>Phycisphaeraceae</taxon>
        <taxon>Phycisphaera</taxon>
    </lineage>
</organism>
<evidence type="ECO:0000259" key="7">
    <source>
        <dbReference type="Pfam" id="PF12823"/>
    </source>
</evidence>
<evidence type="ECO:0000256" key="4">
    <source>
        <dbReference type="ARBA" id="ARBA00022989"/>
    </source>
</evidence>
<reference evidence="8 9" key="1">
    <citation type="submission" date="2012-02" db="EMBL/GenBank/DDBJ databases">
        <title>Complete genome sequence of Phycisphaera mikurensis NBRC 102666.</title>
        <authorList>
            <person name="Ankai A."/>
            <person name="Hosoyama A."/>
            <person name="Terui Y."/>
            <person name="Sekine M."/>
            <person name="Fukai R."/>
            <person name="Kato Y."/>
            <person name="Nakamura S."/>
            <person name="Yamada-Narita S."/>
            <person name="Kawakoshi A."/>
            <person name="Fukunaga Y."/>
            <person name="Yamazaki S."/>
            <person name="Fujita N."/>
        </authorList>
    </citation>
    <scope>NUCLEOTIDE SEQUENCE [LARGE SCALE GENOMIC DNA]</scope>
    <source>
        <strain evidence="9">NBRC 102666 / KCTC 22515 / FYK2301M01</strain>
    </source>
</reference>
<protein>
    <recommendedName>
        <fullName evidence="7">DUF3817 domain-containing protein</fullName>
    </recommendedName>
</protein>
<dbReference type="NCBIfam" id="TIGR03954">
    <property type="entry name" value="integ_memb_HG"/>
    <property type="match status" value="1"/>
</dbReference>
<keyword evidence="5 6" id="KW-0472">Membrane</keyword>
<dbReference type="Proteomes" id="UP000007881">
    <property type="component" value="Chromosome"/>
</dbReference>
<gene>
    <name evidence="8" type="ordered locus">PSMK_21610</name>
</gene>
<dbReference type="InterPro" id="IPR023845">
    <property type="entry name" value="DUF3817_TM"/>
</dbReference>
<evidence type="ECO:0000256" key="3">
    <source>
        <dbReference type="ARBA" id="ARBA00022692"/>
    </source>
</evidence>
<dbReference type="Pfam" id="PF12823">
    <property type="entry name" value="DUF3817"/>
    <property type="match status" value="1"/>
</dbReference>
<evidence type="ECO:0000313" key="9">
    <source>
        <dbReference type="Proteomes" id="UP000007881"/>
    </source>
</evidence>
<evidence type="ECO:0000256" key="5">
    <source>
        <dbReference type="ARBA" id="ARBA00023136"/>
    </source>
</evidence>
<feature type="transmembrane region" description="Helical" evidence="6">
    <location>
        <begin position="79"/>
        <end position="96"/>
    </location>
</feature>
<dbReference type="OrthoDB" id="1121311at2"/>
<evidence type="ECO:0000256" key="6">
    <source>
        <dbReference type="SAM" id="Phobius"/>
    </source>
</evidence>
<dbReference type="RefSeq" id="WP_014437538.1">
    <property type="nucleotide sequence ID" value="NC_017080.1"/>
</dbReference>